<evidence type="ECO:0000256" key="3">
    <source>
        <dbReference type="ARBA" id="ARBA00022777"/>
    </source>
</evidence>
<accession>A0A2S8SRM8</accession>
<evidence type="ECO:0000259" key="8">
    <source>
        <dbReference type="PROSITE" id="PS50011"/>
    </source>
</evidence>
<feature type="transmembrane region" description="Helical" evidence="7">
    <location>
        <begin position="700"/>
        <end position="718"/>
    </location>
</feature>
<comment type="caution">
    <text evidence="9">The sequence shown here is derived from an EMBL/GenBank/DDBJ whole genome shotgun (WGS) entry which is preliminary data.</text>
</comment>
<dbReference type="AlphaFoldDB" id="A0A2S8SRM8"/>
<dbReference type="PANTHER" id="PTHR43289:SF6">
    <property type="entry name" value="SERINE_THREONINE-PROTEIN KINASE NEKL-3"/>
    <property type="match status" value="1"/>
</dbReference>
<proteinExistence type="predicted"/>
<feature type="domain" description="Protein kinase" evidence="8">
    <location>
        <begin position="26"/>
        <end position="324"/>
    </location>
</feature>
<dbReference type="Gene3D" id="3.30.200.20">
    <property type="entry name" value="Phosphorylase Kinase, domain 1"/>
    <property type="match status" value="1"/>
</dbReference>
<evidence type="ECO:0000313" key="10">
    <source>
        <dbReference type="Proteomes" id="UP000237684"/>
    </source>
</evidence>
<keyword evidence="2 5" id="KW-0547">Nucleotide-binding</keyword>
<name>A0A2S8SRM8_9BACT</name>
<keyword evidence="7" id="KW-1133">Transmembrane helix</keyword>
<reference evidence="9 10" key="1">
    <citation type="journal article" date="2018" name="Syst. Appl. Microbiol.">
        <title>Abditibacterium utsteinense sp. nov., the first cultivated member of candidate phylum FBP, isolated from ice-free Antarctic soil samples.</title>
        <authorList>
            <person name="Tahon G."/>
            <person name="Tytgat B."/>
            <person name="Lebbe L."/>
            <person name="Carlier A."/>
            <person name="Willems A."/>
        </authorList>
    </citation>
    <scope>NUCLEOTIDE SEQUENCE [LARGE SCALE GENOMIC DNA]</scope>
    <source>
        <strain evidence="9 10">LMG 29911</strain>
    </source>
</reference>
<dbReference type="Gene3D" id="1.10.510.10">
    <property type="entry name" value="Transferase(Phosphotransferase) domain 1"/>
    <property type="match status" value="1"/>
</dbReference>
<protein>
    <submittedName>
        <fullName evidence="9">Serine/threonine protein kinase</fullName>
    </submittedName>
</protein>
<keyword evidence="7" id="KW-0812">Transmembrane</keyword>
<keyword evidence="7" id="KW-0472">Membrane</keyword>
<dbReference type="GO" id="GO:0005524">
    <property type="term" value="F:ATP binding"/>
    <property type="evidence" value="ECO:0007669"/>
    <property type="project" value="UniProtKB-UniRule"/>
</dbReference>
<dbReference type="InterPro" id="IPR017441">
    <property type="entry name" value="Protein_kinase_ATP_BS"/>
</dbReference>
<dbReference type="Proteomes" id="UP000237684">
    <property type="component" value="Unassembled WGS sequence"/>
</dbReference>
<dbReference type="InterPro" id="IPR000719">
    <property type="entry name" value="Prot_kinase_dom"/>
</dbReference>
<feature type="transmembrane region" description="Helical" evidence="7">
    <location>
        <begin position="789"/>
        <end position="811"/>
    </location>
</feature>
<dbReference type="SMART" id="SM00220">
    <property type="entry name" value="S_TKc"/>
    <property type="match status" value="1"/>
</dbReference>
<dbReference type="PROSITE" id="PS00107">
    <property type="entry name" value="PROTEIN_KINASE_ATP"/>
    <property type="match status" value="1"/>
</dbReference>
<feature type="compositionally biased region" description="Basic and acidic residues" evidence="6">
    <location>
        <begin position="241"/>
        <end position="251"/>
    </location>
</feature>
<dbReference type="Pfam" id="PF00069">
    <property type="entry name" value="Pkinase"/>
    <property type="match status" value="1"/>
</dbReference>
<evidence type="ECO:0000313" key="9">
    <source>
        <dbReference type="EMBL" id="PQV63450.1"/>
    </source>
</evidence>
<dbReference type="SUPFAM" id="SSF56112">
    <property type="entry name" value="Protein kinase-like (PK-like)"/>
    <property type="match status" value="1"/>
</dbReference>
<evidence type="ECO:0000256" key="1">
    <source>
        <dbReference type="ARBA" id="ARBA00022679"/>
    </source>
</evidence>
<dbReference type="InParanoid" id="A0A2S8SRM8"/>
<dbReference type="PROSITE" id="PS50011">
    <property type="entry name" value="PROTEIN_KINASE_DOM"/>
    <property type="match status" value="1"/>
</dbReference>
<evidence type="ECO:0000256" key="2">
    <source>
        <dbReference type="ARBA" id="ARBA00022741"/>
    </source>
</evidence>
<feature type="transmembrane region" description="Helical" evidence="7">
    <location>
        <begin position="823"/>
        <end position="846"/>
    </location>
</feature>
<evidence type="ECO:0000256" key="7">
    <source>
        <dbReference type="SAM" id="Phobius"/>
    </source>
</evidence>
<evidence type="ECO:0000256" key="6">
    <source>
        <dbReference type="SAM" id="MobiDB-lite"/>
    </source>
</evidence>
<feature type="transmembrane region" description="Helical" evidence="7">
    <location>
        <begin position="739"/>
        <end position="760"/>
    </location>
</feature>
<dbReference type="RefSeq" id="WP_105484092.1">
    <property type="nucleotide sequence ID" value="NZ_NIGF01000011.1"/>
</dbReference>
<dbReference type="InterPro" id="IPR011009">
    <property type="entry name" value="Kinase-like_dom_sf"/>
</dbReference>
<keyword evidence="4 5" id="KW-0067">ATP-binding</keyword>
<evidence type="ECO:0000256" key="4">
    <source>
        <dbReference type="ARBA" id="ARBA00022840"/>
    </source>
</evidence>
<organism evidence="9 10">
    <name type="scientific">Abditibacterium utsteinense</name>
    <dbReference type="NCBI Taxonomy" id="1960156"/>
    <lineage>
        <taxon>Bacteria</taxon>
        <taxon>Pseudomonadati</taxon>
        <taxon>Abditibacteriota</taxon>
        <taxon>Abditibacteriia</taxon>
        <taxon>Abditibacteriales</taxon>
        <taxon>Abditibacteriaceae</taxon>
        <taxon>Abditibacterium</taxon>
    </lineage>
</organism>
<evidence type="ECO:0000256" key="5">
    <source>
        <dbReference type="PROSITE-ProRule" id="PRU10141"/>
    </source>
</evidence>
<keyword evidence="9" id="KW-0723">Serine/threonine-protein kinase</keyword>
<keyword evidence="1" id="KW-0808">Transferase</keyword>
<dbReference type="GO" id="GO:0004674">
    <property type="term" value="F:protein serine/threonine kinase activity"/>
    <property type="evidence" value="ECO:0007669"/>
    <property type="project" value="UniProtKB-KW"/>
</dbReference>
<keyword evidence="3 9" id="KW-0418">Kinase</keyword>
<sequence length="847" mass="91611">MVSGSPFHTAIGFLQHRAGDRIKDRYDVLNRLGGGNFGSVYRVVDTAVGNILACKEMHVLNHPDTPNDERAAALDLFKREALNLATLRHPNIPFAYFDQEDGDWRICPTCGLDFKGAAFCPDHGTELLTITQRHYLMMDFVDGPTLEELAESEMRDKGQPLDEARALEWAHQIGVALRTLHRVGIIHRDVKPENIKIRDEDDQAVLLDFGLTKKIEEAGGYGTAPLTGTSRFGTAGYAPENPRERESPERRSDIHALGMTLYRLLSGRDPQIAEQLREMRDYSPRYFNRDLSPDTEHLILVSIAPELPLRYQSIDDFLADLDGIRAPQNAVTSLPPFTFADGQKARNASDLARLLDSHVEESQNYLFNGMFATWLLQNGFAAPARQAESVVKTYANNPPRAMEIFRRALYPTGTSHVLPVIEVDPPSLNFGSIDSGSNIELNLRVFNSGPGLAWGKLSIPPKNRGGQTALAAAVKGILSGAPGEEESSLPGLNIPDHFQGNDEFLLLTLDTVKVPTGSYASHIAIESDSGITRVPVSFSVVPLELKTEPEALDFGAILVGKKVTRELSVVPVAATVGKPRGTIYVGESLVGILAPDRFEGKEPIAISVDAGSPSAVARAYEGALQIDTNGGRLRVAVRYRIVLPPAILAGLVGSATLWGAVGSALTRLFYGVVNPEYATKWLLSFSATGASFMSYKLGGLGPLILGAGAGLYGGWLYSQKMKKIPRRERPGAFKDSDDSVLGTLPMIGLVFGAFGGYLGASLLHYSLWSLGDWFLFPIAHELPGELGKWAAQVAPVTWGLAGAIGGLVWGIGRALSATGRAGARYFFVVFVALAFLSLLLNATLAAG</sequence>
<dbReference type="EMBL" id="NIGF01000011">
    <property type="protein sequence ID" value="PQV63450.1"/>
    <property type="molecule type" value="Genomic_DNA"/>
</dbReference>
<dbReference type="PANTHER" id="PTHR43289">
    <property type="entry name" value="MITOGEN-ACTIVATED PROTEIN KINASE KINASE KINASE 20-RELATED"/>
    <property type="match status" value="1"/>
</dbReference>
<dbReference type="CDD" id="cd14014">
    <property type="entry name" value="STKc_PknB_like"/>
    <property type="match status" value="1"/>
</dbReference>
<feature type="binding site" evidence="5">
    <location>
        <position position="55"/>
    </location>
    <ligand>
        <name>ATP</name>
        <dbReference type="ChEBI" id="CHEBI:30616"/>
    </ligand>
</feature>
<gene>
    <name evidence="9" type="ORF">B1R32_11111</name>
</gene>
<feature type="region of interest" description="Disordered" evidence="6">
    <location>
        <begin position="230"/>
        <end position="251"/>
    </location>
</feature>
<keyword evidence="10" id="KW-1185">Reference proteome</keyword>